<protein>
    <submittedName>
        <fullName evidence="1">Uncharacterized protein</fullName>
    </submittedName>
</protein>
<gene>
    <name evidence="1" type="ORF">DPV93_08030</name>
</gene>
<comment type="caution">
    <text evidence="1">The sequence shown here is derived from an EMBL/GenBank/DDBJ whole genome shotgun (WGS) entry which is preliminary data.</text>
</comment>
<organism evidence="1 2">
    <name type="scientific">Haemophilus sputorum</name>
    <dbReference type="NCBI Taxonomy" id="1078480"/>
    <lineage>
        <taxon>Bacteria</taxon>
        <taxon>Pseudomonadati</taxon>
        <taxon>Pseudomonadota</taxon>
        <taxon>Gammaproteobacteria</taxon>
        <taxon>Pasteurellales</taxon>
        <taxon>Pasteurellaceae</taxon>
        <taxon>Haemophilus</taxon>
    </lineage>
</organism>
<dbReference type="Proteomes" id="UP000253872">
    <property type="component" value="Unassembled WGS sequence"/>
</dbReference>
<evidence type="ECO:0000313" key="2">
    <source>
        <dbReference type="Proteomes" id="UP000253872"/>
    </source>
</evidence>
<name>A0A369YBJ1_9PAST</name>
<evidence type="ECO:0000313" key="1">
    <source>
        <dbReference type="EMBL" id="RDE70962.1"/>
    </source>
</evidence>
<dbReference type="InterPro" id="IPR047749">
    <property type="entry name" value="STY4528-like"/>
</dbReference>
<dbReference type="EMBL" id="QEPN01000006">
    <property type="protein sequence ID" value="RDE70962.1"/>
    <property type="molecule type" value="Genomic_DNA"/>
</dbReference>
<proteinExistence type="predicted"/>
<reference evidence="1 2" key="1">
    <citation type="submission" date="2018-05" db="EMBL/GenBank/DDBJ databases">
        <title>Draft Genome Sequences for a Diverse set of 7 Haemophilus Species.</title>
        <authorList>
            <person name="Nichols M."/>
            <person name="Topaz N."/>
            <person name="Wang X."/>
            <person name="Wang X."/>
            <person name="Boxrud D."/>
        </authorList>
    </citation>
    <scope>NUCLEOTIDE SEQUENCE [LARGE SCALE GENOMIC DNA]</scope>
    <source>
        <strain evidence="1 2">C2002001239</strain>
    </source>
</reference>
<accession>A0A369YBJ1</accession>
<dbReference type="AlphaFoldDB" id="A0A369YBJ1"/>
<dbReference type="NCBIfam" id="NF040582">
    <property type="entry name" value="STY4528_fam"/>
    <property type="match status" value="1"/>
</dbReference>
<sequence>MLQTVKEHGLLFFGNQHETVPARLLFDKHLTSRAKLAWQLIKYKAKEFQSGLFPSYEVLAELLSEKNYADEKLSRKLISQTLLLLRLTRWLTLCETARNEHGQVMGNIYLLHDEPMPVIDTLQLNDDYLRLLEKSVKHNDPAVRNVAVDIVESLMSDDAQWHYLSHIDWMRARYKDYQNRRMILADNQEASTPFTQEIQEKILSSHMELSETTTELSKNTLSSHMELSQNTQSSNRELRGKNSAKSLILDSVPYGNSALQQYSTSTNICTNEYCTGQEAEIVWPEEIHFSPLEKQAIVQSMKGLDLGICKALLFELEQRYLKGEVKKTKGYLMSLIQRAHQGDFKPYLYEQFLAKQPSQTQRELSKPKPQKIVNNSAIQLTAEERQHRADSIRRFRETLLRR</sequence>